<evidence type="ECO:0000256" key="1">
    <source>
        <dbReference type="SAM" id="MobiDB-lite"/>
    </source>
</evidence>
<dbReference type="CDD" id="cd06571">
    <property type="entry name" value="Bac_DnaA_C"/>
    <property type="match status" value="1"/>
</dbReference>
<dbReference type="SUPFAM" id="SSF48295">
    <property type="entry name" value="TrpR-like"/>
    <property type="match status" value="1"/>
</dbReference>
<accession>A0A285UVQ1</accession>
<dbReference type="SUPFAM" id="SSF46689">
    <property type="entry name" value="Homeodomain-like"/>
    <property type="match status" value="1"/>
</dbReference>
<dbReference type="InterPro" id="IPR010921">
    <property type="entry name" value="Trp_repressor/repl_initiator"/>
</dbReference>
<dbReference type="Gene3D" id="1.10.1750.10">
    <property type="match status" value="1"/>
</dbReference>
<dbReference type="EMBL" id="OBQD01000017">
    <property type="protein sequence ID" value="SOC45747.1"/>
    <property type="molecule type" value="Genomic_DNA"/>
</dbReference>
<sequence>MNLPSLQAETYTSASEIIHSAKAIRERLLRPANAYRPPVTFPEPPKPQIKRKPRKEVQHDAHVIDWQAKKEAYDAIEVEARKISCRDYIKQRCDELGVSYAEVTGPSRVRHIVDARQLLMFEIKTQVKPSISFQELGKLFGGRDHTTCLHACMKHGYEGTGGNKSERDDIQKIKALHASGLSQAEIAEQVGCSPSTVRRYTQESRQSAYEAKLAKKRLAARKHYEQARKKARAAG</sequence>
<gene>
    <name evidence="3" type="ORF">SAMN05892877_117136</name>
</gene>
<dbReference type="GO" id="GO:0006270">
    <property type="term" value="P:DNA replication initiation"/>
    <property type="evidence" value="ECO:0007669"/>
    <property type="project" value="InterPro"/>
</dbReference>
<dbReference type="Gene3D" id="1.10.10.60">
    <property type="entry name" value="Homeodomain-like"/>
    <property type="match status" value="1"/>
</dbReference>
<proteinExistence type="predicted"/>
<dbReference type="GO" id="GO:0043565">
    <property type="term" value="F:sequence-specific DNA binding"/>
    <property type="evidence" value="ECO:0007669"/>
    <property type="project" value="InterPro"/>
</dbReference>
<dbReference type="InterPro" id="IPR006120">
    <property type="entry name" value="Resolvase_HTH_dom"/>
</dbReference>
<evidence type="ECO:0000313" key="4">
    <source>
        <dbReference type="Proteomes" id="UP000219167"/>
    </source>
</evidence>
<dbReference type="GO" id="GO:0005524">
    <property type="term" value="F:ATP binding"/>
    <property type="evidence" value="ECO:0007669"/>
    <property type="project" value="InterPro"/>
</dbReference>
<feature type="region of interest" description="Disordered" evidence="1">
    <location>
        <begin position="35"/>
        <end position="57"/>
    </location>
</feature>
<evidence type="ECO:0000313" key="3">
    <source>
        <dbReference type="EMBL" id="SOC45747.1"/>
    </source>
</evidence>
<dbReference type="RefSeq" id="WP_176526861.1">
    <property type="nucleotide sequence ID" value="NZ_OBQD01000017.1"/>
</dbReference>
<dbReference type="AlphaFoldDB" id="A0A285UVQ1"/>
<dbReference type="InterPro" id="IPR013159">
    <property type="entry name" value="DnaA_C"/>
</dbReference>
<dbReference type="SMART" id="SM00760">
    <property type="entry name" value="Bac_DnaA_C"/>
    <property type="match status" value="1"/>
</dbReference>
<dbReference type="GO" id="GO:0000150">
    <property type="term" value="F:DNA strand exchange activity"/>
    <property type="evidence" value="ECO:0007669"/>
    <property type="project" value="InterPro"/>
</dbReference>
<dbReference type="Pfam" id="PF08299">
    <property type="entry name" value="Bac_DnaA_C"/>
    <property type="match status" value="1"/>
</dbReference>
<reference evidence="3 4" key="1">
    <citation type="submission" date="2017-08" db="EMBL/GenBank/DDBJ databases">
        <authorList>
            <person name="de Groot N.N."/>
        </authorList>
    </citation>
    <scope>NUCLEOTIDE SEQUENCE [LARGE SCALE GENOMIC DNA]</scope>
    <source>
        <strain evidence="3 4">JC85</strain>
    </source>
</reference>
<dbReference type="GO" id="GO:0006275">
    <property type="term" value="P:regulation of DNA replication"/>
    <property type="evidence" value="ECO:0007669"/>
    <property type="project" value="InterPro"/>
</dbReference>
<dbReference type="Pfam" id="PF02796">
    <property type="entry name" value="HTH_7"/>
    <property type="match status" value="1"/>
</dbReference>
<dbReference type="Proteomes" id="UP000219167">
    <property type="component" value="Unassembled WGS sequence"/>
</dbReference>
<dbReference type="InterPro" id="IPR009057">
    <property type="entry name" value="Homeodomain-like_sf"/>
</dbReference>
<organism evidence="3 4">
    <name type="scientific">Rhizobium subbaraonis</name>
    <dbReference type="NCBI Taxonomy" id="908946"/>
    <lineage>
        <taxon>Bacteria</taxon>
        <taxon>Pseudomonadati</taxon>
        <taxon>Pseudomonadota</taxon>
        <taxon>Alphaproteobacteria</taxon>
        <taxon>Hyphomicrobiales</taxon>
        <taxon>Rhizobiaceae</taxon>
        <taxon>Rhizobium/Agrobacterium group</taxon>
        <taxon>Rhizobium</taxon>
    </lineage>
</organism>
<protein>
    <submittedName>
        <fullName evidence="3">Helix-turn-helix protein</fullName>
    </submittedName>
</protein>
<name>A0A285UVQ1_9HYPH</name>
<feature type="domain" description="Chromosomal replication initiator DnaA C-terminal" evidence="2">
    <location>
        <begin position="84"/>
        <end position="155"/>
    </location>
</feature>
<evidence type="ECO:0000259" key="2">
    <source>
        <dbReference type="SMART" id="SM00760"/>
    </source>
</evidence>
<keyword evidence="4" id="KW-1185">Reference proteome</keyword>